<gene>
    <name evidence="1" type="ORF">BHYA_0449g00030</name>
</gene>
<dbReference type="EMBL" id="PQXK01000446">
    <property type="protein sequence ID" value="TGO31667.1"/>
    <property type="molecule type" value="Genomic_DNA"/>
</dbReference>
<keyword evidence="2" id="KW-1185">Reference proteome</keyword>
<evidence type="ECO:0000313" key="1">
    <source>
        <dbReference type="EMBL" id="TGO31667.1"/>
    </source>
</evidence>
<dbReference type="InterPro" id="IPR036188">
    <property type="entry name" value="FAD/NAD-bd_sf"/>
</dbReference>
<dbReference type="Gene3D" id="3.50.50.60">
    <property type="entry name" value="FAD/NAD(P)-binding domain"/>
    <property type="match status" value="1"/>
</dbReference>
<evidence type="ECO:0000313" key="2">
    <source>
        <dbReference type="Proteomes" id="UP000297814"/>
    </source>
</evidence>
<accession>A0A4Z1GCB0</accession>
<reference evidence="1 2" key="1">
    <citation type="submission" date="2017-12" db="EMBL/GenBank/DDBJ databases">
        <title>Comparative genomics of Botrytis spp.</title>
        <authorList>
            <person name="Valero-Jimenez C.A."/>
            <person name="Tapia P."/>
            <person name="Veloso J."/>
            <person name="Silva-Moreno E."/>
            <person name="Staats M."/>
            <person name="Valdes J.H."/>
            <person name="Van Kan J.A.L."/>
        </authorList>
    </citation>
    <scope>NUCLEOTIDE SEQUENCE [LARGE SCALE GENOMIC DNA]</scope>
    <source>
        <strain evidence="1 2">Bh0001</strain>
    </source>
</reference>
<sequence>METVTMADFLQDPFDVLIVGGGTAGLVLAARLSEDSRIQVGVIKACLSRIGDPNVDLPTETKEKVYYIP</sequence>
<organism evidence="1 2">
    <name type="scientific">Botrytis hyacinthi</name>
    <dbReference type="NCBI Taxonomy" id="278943"/>
    <lineage>
        <taxon>Eukaryota</taxon>
        <taxon>Fungi</taxon>
        <taxon>Dikarya</taxon>
        <taxon>Ascomycota</taxon>
        <taxon>Pezizomycotina</taxon>
        <taxon>Leotiomycetes</taxon>
        <taxon>Helotiales</taxon>
        <taxon>Sclerotiniaceae</taxon>
        <taxon>Botrytis</taxon>
    </lineage>
</organism>
<name>A0A4Z1GCB0_9HELO</name>
<dbReference type="SUPFAM" id="SSF51905">
    <property type="entry name" value="FAD/NAD(P)-binding domain"/>
    <property type="match status" value="1"/>
</dbReference>
<protein>
    <submittedName>
        <fullName evidence="1">Uncharacterized protein</fullName>
    </submittedName>
</protein>
<dbReference type="AlphaFoldDB" id="A0A4Z1GCB0"/>
<dbReference type="Proteomes" id="UP000297814">
    <property type="component" value="Unassembled WGS sequence"/>
</dbReference>
<comment type="caution">
    <text evidence="1">The sequence shown here is derived from an EMBL/GenBank/DDBJ whole genome shotgun (WGS) entry which is preliminary data.</text>
</comment>
<proteinExistence type="predicted"/>
<dbReference type="Pfam" id="PF05834">
    <property type="entry name" value="Lycopene_cycl"/>
    <property type="match status" value="1"/>
</dbReference>